<feature type="compositionally biased region" description="Polar residues" evidence="1">
    <location>
        <begin position="1"/>
        <end position="12"/>
    </location>
</feature>
<proteinExistence type="predicted"/>
<organism evidence="2 3">
    <name type="scientific">Melipona quadrifasciata</name>
    <dbReference type="NCBI Taxonomy" id="166423"/>
    <lineage>
        <taxon>Eukaryota</taxon>
        <taxon>Metazoa</taxon>
        <taxon>Ecdysozoa</taxon>
        <taxon>Arthropoda</taxon>
        <taxon>Hexapoda</taxon>
        <taxon>Insecta</taxon>
        <taxon>Pterygota</taxon>
        <taxon>Neoptera</taxon>
        <taxon>Endopterygota</taxon>
        <taxon>Hymenoptera</taxon>
        <taxon>Apocrita</taxon>
        <taxon>Aculeata</taxon>
        <taxon>Apoidea</taxon>
        <taxon>Anthophila</taxon>
        <taxon>Apidae</taxon>
        <taxon>Melipona</taxon>
    </lineage>
</organism>
<feature type="compositionally biased region" description="Polar residues" evidence="1">
    <location>
        <begin position="198"/>
        <end position="209"/>
    </location>
</feature>
<dbReference type="Proteomes" id="UP000053105">
    <property type="component" value="Unassembled WGS sequence"/>
</dbReference>
<feature type="region of interest" description="Disordered" evidence="1">
    <location>
        <begin position="190"/>
        <end position="209"/>
    </location>
</feature>
<keyword evidence="3" id="KW-1185">Reference proteome</keyword>
<dbReference type="AlphaFoldDB" id="A0A0M8ZZN6"/>
<name>A0A0M8ZZN6_9HYME</name>
<evidence type="ECO:0000256" key="1">
    <source>
        <dbReference type="SAM" id="MobiDB-lite"/>
    </source>
</evidence>
<reference evidence="2 3" key="1">
    <citation type="submission" date="2015-07" db="EMBL/GenBank/DDBJ databases">
        <title>The genome of Melipona quadrifasciata.</title>
        <authorList>
            <person name="Pan H."/>
            <person name="Kapheim K."/>
        </authorList>
    </citation>
    <scope>NUCLEOTIDE SEQUENCE [LARGE SCALE GENOMIC DNA]</scope>
    <source>
        <strain evidence="2">0111107301</strain>
        <tissue evidence="2">Whole body</tissue>
    </source>
</reference>
<protein>
    <submittedName>
        <fullName evidence="2">Uncharacterized protein</fullName>
    </submittedName>
</protein>
<accession>A0A0M8ZZN6</accession>
<evidence type="ECO:0000313" key="2">
    <source>
        <dbReference type="EMBL" id="KOX74380.1"/>
    </source>
</evidence>
<sequence length="253" mass="28070">MENASYSCSNLSLPKMKSSTTSDSSCVCSLTNAKTVALLDHSIRVHDPHATKHIPWISSNFEGMNEEFVGAAYVNEQISVYDLNQSGFQINCTGNWKNLSPSIDASTSRKEFWSQLKCENSPSTLQTIEKIWTKSEQYAHNDIATPKKTKNSDDHYDYSDSDINVNAINDETDAYIEDQLRDKDSNVLDHGHIKESTDSNLTANTDSTSEPIADSCLQTVILSGRVTKRTWKGEGYSKSSATCLPLIPLVKQS</sequence>
<evidence type="ECO:0000313" key="3">
    <source>
        <dbReference type="Proteomes" id="UP000053105"/>
    </source>
</evidence>
<dbReference type="EMBL" id="KQ435791">
    <property type="protein sequence ID" value="KOX74380.1"/>
    <property type="molecule type" value="Genomic_DNA"/>
</dbReference>
<gene>
    <name evidence="2" type="ORF">WN51_00283</name>
</gene>
<feature type="region of interest" description="Disordered" evidence="1">
    <location>
        <begin position="1"/>
        <end position="22"/>
    </location>
</feature>